<feature type="domain" description="GSCFA" evidence="1">
    <location>
        <begin position="45"/>
        <end position="313"/>
    </location>
</feature>
<sequence>MAEGRHHPYKDQPARAFWRRSVEGVHPLEIGGWYRRKFSLEGRRLATGGSCFAQHIGREMRRRGADYLDVEPAPGFLPPALHLDHGYGIYSARYGNLYTARQLLQLLQRAAGEIDPVDRAWVRGDGFVDPFRPNIEPGAVGTAEEVEVLRRHHLARVVELFERTQAFVFTLGMTETWMSKEDGTVFPVAPGTGGGEWDPSRYSFLNLSFTDILADMEAVIARLRAINGDMHFLFTVSPVSIMATATPDHVVVANTYSKSLLRGVAGALADKYPFVDYFPGYEITTAPPMRAMFYNSDMRTVSAAGVRHVMEHFFAEHAPAAPGPTRVKVGAAAPVPPRPAAAEDAERVLCDEEIASVFGRY</sequence>
<protein>
    <recommendedName>
        <fullName evidence="1">GSCFA domain-containing protein</fullName>
    </recommendedName>
</protein>
<evidence type="ECO:0000313" key="3">
    <source>
        <dbReference type="Proteomes" id="UP000290759"/>
    </source>
</evidence>
<dbReference type="AlphaFoldDB" id="A0A4Q2U2M1"/>
<keyword evidence="3" id="KW-1185">Reference proteome</keyword>
<reference evidence="2 3" key="2">
    <citation type="submission" date="2019-02" db="EMBL/GenBank/DDBJ databases">
        <title>'Lichenibacterium ramalinii' gen. nov. sp. nov., 'Lichenibacterium minor' gen. nov. sp. nov.</title>
        <authorList>
            <person name="Pankratov T."/>
        </authorList>
    </citation>
    <scope>NUCLEOTIDE SEQUENCE [LARGE SCALE GENOMIC DNA]</scope>
    <source>
        <strain evidence="2 3">RmlP026</strain>
    </source>
</reference>
<organism evidence="2 3">
    <name type="scientific">Lichenibacterium minor</name>
    <dbReference type="NCBI Taxonomy" id="2316528"/>
    <lineage>
        <taxon>Bacteria</taxon>
        <taxon>Pseudomonadati</taxon>
        <taxon>Pseudomonadota</taxon>
        <taxon>Alphaproteobacteria</taxon>
        <taxon>Hyphomicrobiales</taxon>
        <taxon>Lichenihabitantaceae</taxon>
        <taxon>Lichenibacterium</taxon>
    </lineage>
</organism>
<dbReference type="InterPro" id="IPR014982">
    <property type="entry name" value="GSCFA"/>
</dbReference>
<gene>
    <name evidence="2" type="ORF">D3273_17255</name>
</gene>
<comment type="caution">
    <text evidence="2">The sequence shown here is derived from an EMBL/GenBank/DDBJ whole genome shotgun (WGS) entry which is preliminary data.</text>
</comment>
<evidence type="ECO:0000259" key="1">
    <source>
        <dbReference type="Pfam" id="PF08885"/>
    </source>
</evidence>
<dbReference type="Pfam" id="PF08885">
    <property type="entry name" value="GSCFA"/>
    <property type="match status" value="1"/>
</dbReference>
<name>A0A4Q2U2M1_9HYPH</name>
<dbReference type="EMBL" id="QYBB01000021">
    <property type="protein sequence ID" value="RYC30759.1"/>
    <property type="molecule type" value="Genomic_DNA"/>
</dbReference>
<proteinExistence type="predicted"/>
<reference evidence="2 3" key="1">
    <citation type="submission" date="2018-12" db="EMBL/GenBank/DDBJ databases">
        <authorList>
            <person name="Grouzdev D.S."/>
            <person name="Krutkina M.S."/>
        </authorList>
    </citation>
    <scope>NUCLEOTIDE SEQUENCE [LARGE SCALE GENOMIC DNA]</scope>
    <source>
        <strain evidence="2 3">RmlP026</strain>
    </source>
</reference>
<dbReference type="Proteomes" id="UP000290759">
    <property type="component" value="Unassembled WGS sequence"/>
</dbReference>
<dbReference type="RefSeq" id="WP_129228135.1">
    <property type="nucleotide sequence ID" value="NZ_QYBB01000021.1"/>
</dbReference>
<dbReference type="OrthoDB" id="369216at2"/>
<evidence type="ECO:0000313" key="2">
    <source>
        <dbReference type="EMBL" id="RYC30759.1"/>
    </source>
</evidence>
<accession>A0A4Q2U2M1</accession>